<feature type="transmembrane region" description="Helical" evidence="6">
    <location>
        <begin position="95"/>
        <end position="113"/>
    </location>
</feature>
<feature type="transmembrane region" description="Helical" evidence="6">
    <location>
        <begin position="141"/>
        <end position="163"/>
    </location>
</feature>
<dbReference type="InterPro" id="IPR002781">
    <property type="entry name" value="TM_pro_TauE-like"/>
</dbReference>
<dbReference type="Pfam" id="PF01925">
    <property type="entry name" value="TauE"/>
    <property type="match status" value="1"/>
</dbReference>
<proteinExistence type="inferred from homology"/>
<evidence type="ECO:0000256" key="2">
    <source>
        <dbReference type="ARBA" id="ARBA00009142"/>
    </source>
</evidence>
<organism evidence="7 8">
    <name type="scientific">Pseudonocardia broussonetiae</name>
    <dbReference type="NCBI Taxonomy" id="2736640"/>
    <lineage>
        <taxon>Bacteria</taxon>
        <taxon>Bacillati</taxon>
        <taxon>Actinomycetota</taxon>
        <taxon>Actinomycetes</taxon>
        <taxon>Pseudonocardiales</taxon>
        <taxon>Pseudonocardiaceae</taxon>
        <taxon>Pseudonocardia</taxon>
    </lineage>
</organism>
<keyword evidence="4 6" id="KW-1133">Transmembrane helix</keyword>
<dbReference type="GO" id="GO:0005886">
    <property type="term" value="C:plasma membrane"/>
    <property type="evidence" value="ECO:0007669"/>
    <property type="project" value="UniProtKB-SubCell"/>
</dbReference>
<dbReference type="PANTHER" id="PTHR43701">
    <property type="entry name" value="MEMBRANE TRANSPORTER PROTEIN MJ0441-RELATED"/>
    <property type="match status" value="1"/>
</dbReference>
<comment type="subcellular location">
    <subcellularLocation>
        <location evidence="6">Cell membrane</location>
        <topology evidence="6">Multi-pass membrane protein</topology>
    </subcellularLocation>
    <subcellularLocation>
        <location evidence="1">Membrane</location>
        <topology evidence="1">Multi-pass membrane protein</topology>
    </subcellularLocation>
</comment>
<reference evidence="7 8" key="1">
    <citation type="submission" date="2020-05" db="EMBL/GenBank/DDBJ databases">
        <authorList>
            <person name="Mo P."/>
        </authorList>
    </citation>
    <scope>NUCLEOTIDE SEQUENCE [LARGE SCALE GENOMIC DNA]</scope>
    <source>
        <strain evidence="7 8">Gen01</strain>
    </source>
</reference>
<dbReference type="AlphaFoldDB" id="A0A6M6JF10"/>
<evidence type="ECO:0000256" key="3">
    <source>
        <dbReference type="ARBA" id="ARBA00022692"/>
    </source>
</evidence>
<dbReference type="KEGG" id="pbro:HOP40_06625"/>
<sequence>MILAGVFGLVIGAALGLLGAGGSILAVPALVYGVGQPVGAAVFGSLLVVAVSAAGGLAVRLRSGVIRWPVALVFGAAGVPTAFAGAALGRLIADRWLLVAFSVLMVAVAIAMLRGSPEEATGGACRIRNGRVDWRSCLPKALAAGAGVGLLTGLFGVGGGFIIVPALTLLLGLSAAEAIATSLAIVTITSLAGLGAHAADAAGVDYAVIGVFAGTALLASLAAGRVANRLPAAALRRGFAYLILAVAVGVAAAALLAPAALSTG</sequence>
<evidence type="ECO:0000256" key="6">
    <source>
        <dbReference type="RuleBase" id="RU363041"/>
    </source>
</evidence>
<feature type="transmembrane region" description="Helical" evidence="6">
    <location>
        <begin position="70"/>
        <end position="89"/>
    </location>
</feature>
<feature type="transmembrane region" description="Helical" evidence="6">
    <location>
        <begin position="239"/>
        <end position="261"/>
    </location>
</feature>
<keyword evidence="3 6" id="KW-0812">Transmembrane</keyword>
<evidence type="ECO:0000256" key="5">
    <source>
        <dbReference type="ARBA" id="ARBA00023136"/>
    </source>
</evidence>
<evidence type="ECO:0000313" key="7">
    <source>
        <dbReference type="EMBL" id="QJY45517.1"/>
    </source>
</evidence>
<dbReference type="RefSeq" id="WP_172155640.1">
    <property type="nucleotide sequence ID" value="NZ_CP053564.1"/>
</dbReference>
<evidence type="ECO:0000313" key="8">
    <source>
        <dbReference type="Proteomes" id="UP000505377"/>
    </source>
</evidence>
<feature type="transmembrane region" description="Helical" evidence="6">
    <location>
        <begin position="206"/>
        <end position="227"/>
    </location>
</feature>
<protein>
    <recommendedName>
        <fullName evidence="6">Probable membrane transporter protein</fullName>
    </recommendedName>
</protein>
<keyword evidence="8" id="KW-1185">Reference proteome</keyword>
<comment type="similarity">
    <text evidence="2 6">Belongs to the 4-toluene sulfonate uptake permease (TSUP) (TC 2.A.102) family.</text>
</comment>
<feature type="transmembrane region" description="Helical" evidence="6">
    <location>
        <begin position="169"/>
        <end position="194"/>
    </location>
</feature>
<dbReference type="Proteomes" id="UP000505377">
    <property type="component" value="Chromosome"/>
</dbReference>
<keyword evidence="6" id="KW-1003">Cell membrane</keyword>
<dbReference type="InterPro" id="IPR051598">
    <property type="entry name" value="TSUP/Inactive_protease-like"/>
</dbReference>
<accession>A0A6M6JF10</accession>
<keyword evidence="5 6" id="KW-0472">Membrane</keyword>
<evidence type="ECO:0000256" key="4">
    <source>
        <dbReference type="ARBA" id="ARBA00022989"/>
    </source>
</evidence>
<feature type="transmembrane region" description="Helical" evidence="6">
    <location>
        <begin position="36"/>
        <end position="58"/>
    </location>
</feature>
<name>A0A6M6JF10_9PSEU</name>
<evidence type="ECO:0000256" key="1">
    <source>
        <dbReference type="ARBA" id="ARBA00004141"/>
    </source>
</evidence>
<dbReference type="EMBL" id="CP053564">
    <property type="protein sequence ID" value="QJY45517.1"/>
    <property type="molecule type" value="Genomic_DNA"/>
</dbReference>
<gene>
    <name evidence="7" type="ORF">HOP40_06625</name>
</gene>
<dbReference type="PANTHER" id="PTHR43701:SF2">
    <property type="entry name" value="MEMBRANE TRANSPORTER PROTEIN YJNA-RELATED"/>
    <property type="match status" value="1"/>
</dbReference>